<proteinExistence type="predicted"/>
<evidence type="ECO:0000256" key="1">
    <source>
        <dbReference type="SAM" id="Phobius"/>
    </source>
</evidence>
<keyword evidence="1" id="KW-0472">Membrane</keyword>
<feature type="transmembrane region" description="Helical" evidence="1">
    <location>
        <begin position="6"/>
        <end position="28"/>
    </location>
</feature>
<organism evidence="2 3">
    <name type="scientific">Acaulospora morrowiae</name>
    <dbReference type="NCBI Taxonomy" id="94023"/>
    <lineage>
        <taxon>Eukaryota</taxon>
        <taxon>Fungi</taxon>
        <taxon>Fungi incertae sedis</taxon>
        <taxon>Mucoromycota</taxon>
        <taxon>Glomeromycotina</taxon>
        <taxon>Glomeromycetes</taxon>
        <taxon>Diversisporales</taxon>
        <taxon>Acaulosporaceae</taxon>
        <taxon>Acaulospora</taxon>
    </lineage>
</organism>
<feature type="non-terminal residue" evidence="2">
    <location>
        <position position="1"/>
    </location>
</feature>
<name>A0A9N9H8G5_9GLOM</name>
<reference evidence="2" key="1">
    <citation type="submission" date="2021-06" db="EMBL/GenBank/DDBJ databases">
        <authorList>
            <person name="Kallberg Y."/>
            <person name="Tangrot J."/>
            <person name="Rosling A."/>
        </authorList>
    </citation>
    <scope>NUCLEOTIDE SEQUENCE</scope>
    <source>
        <strain evidence="2">CL551</strain>
    </source>
</reference>
<keyword evidence="1" id="KW-1133">Transmembrane helix</keyword>
<keyword evidence="1" id="KW-0812">Transmembrane</keyword>
<dbReference type="AlphaFoldDB" id="A0A9N9H8G5"/>
<dbReference type="Proteomes" id="UP000789342">
    <property type="component" value="Unassembled WGS sequence"/>
</dbReference>
<gene>
    <name evidence="2" type="ORF">AMORRO_LOCUS10566</name>
</gene>
<keyword evidence="3" id="KW-1185">Reference proteome</keyword>
<evidence type="ECO:0000313" key="2">
    <source>
        <dbReference type="EMBL" id="CAG8664884.1"/>
    </source>
</evidence>
<sequence>SDHGKVLLSCSSVIRFSVVVFVLLLELFSWTEEISLDIFPI</sequence>
<dbReference type="EMBL" id="CAJVPV010011834">
    <property type="protein sequence ID" value="CAG8664884.1"/>
    <property type="molecule type" value="Genomic_DNA"/>
</dbReference>
<comment type="caution">
    <text evidence="2">The sequence shown here is derived from an EMBL/GenBank/DDBJ whole genome shotgun (WGS) entry which is preliminary data.</text>
</comment>
<accession>A0A9N9H8G5</accession>
<evidence type="ECO:0000313" key="3">
    <source>
        <dbReference type="Proteomes" id="UP000789342"/>
    </source>
</evidence>
<protein>
    <submittedName>
        <fullName evidence="2">11325_t:CDS:1</fullName>
    </submittedName>
</protein>